<evidence type="ECO:0000259" key="1">
    <source>
        <dbReference type="PROSITE" id="PS50883"/>
    </source>
</evidence>
<dbReference type="SUPFAM" id="SSF141868">
    <property type="entry name" value="EAL domain-like"/>
    <property type="match status" value="1"/>
</dbReference>
<accession>A0A248KJN1</accession>
<dbReference type="Proteomes" id="UP000197098">
    <property type="component" value="Chromosome"/>
</dbReference>
<dbReference type="EMBL" id="CP022114">
    <property type="protein sequence ID" value="ASG64025.1"/>
    <property type="molecule type" value="Genomic_DNA"/>
</dbReference>
<dbReference type="InterPro" id="IPR035919">
    <property type="entry name" value="EAL_sf"/>
</dbReference>
<gene>
    <name evidence="2" type="ORF">CEW81_19380</name>
</gene>
<dbReference type="InterPro" id="IPR050706">
    <property type="entry name" value="Cyclic-di-GMP_PDE-like"/>
</dbReference>
<feature type="domain" description="EAL" evidence="1">
    <location>
        <begin position="1"/>
        <end position="142"/>
    </location>
</feature>
<dbReference type="SMART" id="SM00052">
    <property type="entry name" value="EAL"/>
    <property type="match status" value="1"/>
</dbReference>
<evidence type="ECO:0000313" key="3">
    <source>
        <dbReference type="Proteomes" id="UP000197098"/>
    </source>
</evidence>
<reference evidence="2 3" key="1">
    <citation type="submission" date="2017-06" db="EMBL/GenBank/DDBJ databases">
        <title>Origin of plasmid-mediated fosfomycin resistance gene fosA3.</title>
        <authorList>
            <person name="Ito R."/>
            <person name="Pacey M.P."/>
            <person name="Doi Y."/>
        </authorList>
    </citation>
    <scope>NUCLEOTIDE SEQUENCE [LARGE SCALE GENOMIC DNA]</scope>
    <source>
        <strain evidence="2 3">YDC799</strain>
    </source>
</reference>
<dbReference type="PANTHER" id="PTHR33121:SF81">
    <property type="entry name" value="CYCLIC DI-GMP PHOSPHODIESTERASE PDEB-RELATED"/>
    <property type="match status" value="1"/>
</dbReference>
<dbReference type="PANTHER" id="PTHR33121">
    <property type="entry name" value="CYCLIC DI-GMP PHOSPHODIESTERASE PDEF"/>
    <property type="match status" value="1"/>
</dbReference>
<proteinExistence type="predicted"/>
<dbReference type="GO" id="GO:0071111">
    <property type="term" value="F:cyclic-guanylate-specific phosphodiesterase activity"/>
    <property type="evidence" value="ECO:0007669"/>
    <property type="project" value="InterPro"/>
</dbReference>
<dbReference type="Gene3D" id="3.20.20.450">
    <property type="entry name" value="EAL domain"/>
    <property type="match status" value="1"/>
</dbReference>
<dbReference type="Pfam" id="PF00563">
    <property type="entry name" value="EAL"/>
    <property type="match status" value="1"/>
</dbReference>
<dbReference type="CDD" id="cd01948">
    <property type="entry name" value="EAL"/>
    <property type="match status" value="1"/>
</dbReference>
<dbReference type="PROSITE" id="PS50883">
    <property type="entry name" value="EAL"/>
    <property type="match status" value="1"/>
</dbReference>
<dbReference type="InterPro" id="IPR001633">
    <property type="entry name" value="EAL_dom"/>
</dbReference>
<dbReference type="AlphaFoldDB" id="A0A248KJN1"/>
<protein>
    <recommendedName>
        <fullName evidence="1">EAL domain-containing protein</fullName>
    </recommendedName>
</protein>
<organism evidence="2 3">
    <name type="scientific">Kluyvera genomosp. 3</name>
    <dbReference type="NCBI Taxonomy" id="2774055"/>
    <lineage>
        <taxon>Bacteria</taxon>
        <taxon>Pseudomonadati</taxon>
        <taxon>Pseudomonadota</taxon>
        <taxon>Gammaproteobacteria</taxon>
        <taxon>Enterobacterales</taxon>
        <taxon>Enterobacteriaceae</taxon>
        <taxon>Kluyvera</taxon>
    </lineage>
</organism>
<name>A0A248KJN1_9ENTR</name>
<evidence type="ECO:0000313" key="2">
    <source>
        <dbReference type="EMBL" id="ASG64025.1"/>
    </source>
</evidence>
<sequence length="145" mass="16292">MDFTTRMNKKNIKVMLEITERQQNVVSEDVRERLKNAGADLALDDFGTGFSNYDALQKISPKFLKIDRMFIDTLTHGGVSEHIVDNIIHLSESTGIPLIAEGIEDNEQAMKLMSKGVTLGQGYLYSKPVPFNNFKEILKVDLTKG</sequence>